<protein>
    <submittedName>
        <fullName evidence="1">Uncharacterized protein</fullName>
    </submittedName>
</protein>
<dbReference type="OrthoDB" id="3436413at2"/>
<dbReference type="Proteomes" id="UP000074382">
    <property type="component" value="Unassembled WGS sequence"/>
</dbReference>
<comment type="caution">
    <text evidence="1">The sequence shown here is derived from an EMBL/GenBank/DDBJ whole genome shotgun (WGS) entry which is preliminary data.</text>
</comment>
<dbReference type="RefSeq" id="WP_068753851.1">
    <property type="nucleotide sequence ID" value="NZ_KQ950180.1"/>
</dbReference>
<organism evidence="1 2">
    <name type="scientific">Thermobifida cellulosilytica TB100</name>
    <dbReference type="NCBI Taxonomy" id="665004"/>
    <lineage>
        <taxon>Bacteria</taxon>
        <taxon>Bacillati</taxon>
        <taxon>Actinomycetota</taxon>
        <taxon>Actinomycetes</taxon>
        <taxon>Streptosporangiales</taxon>
        <taxon>Nocardiopsidaceae</taxon>
        <taxon>Thermobifida</taxon>
    </lineage>
</organism>
<sequence>MMALLRSRRVQVGLAVAGVLALLGTTAVTLLYRPWTSESAPAAPAAAPPLEALGAAPEGVAYTDLGEQCTQDECYRAVAVTADGLDAEGAIDAVYTHLIDQGWGRMLPEGESDLDEVPYAESALTDGSVMVQGSLAPYVEGTTAGLLLAHLVPPSPAS</sequence>
<accession>A0A147KGM0</accession>
<evidence type="ECO:0000313" key="2">
    <source>
        <dbReference type="Proteomes" id="UP000074382"/>
    </source>
</evidence>
<dbReference type="STRING" id="665004.AC529_11745"/>
<keyword evidence="2" id="KW-1185">Reference proteome</keyword>
<dbReference type="PATRIC" id="fig|665004.4.peg.1047"/>
<name>A0A147KGM0_THECS</name>
<reference evidence="2" key="1">
    <citation type="journal article" date="2017" name="Acta Aliment.">
        <title>Plant polysaccharide degrading enzyme system of Thermpbifida cellulosilytica TB100 revealed by de novo genome project data.</title>
        <authorList>
            <person name="Toth A."/>
            <person name="Baka E."/>
            <person name="Luzics S."/>
            <person name="Bata-Vidacs I."/>
            <person name="Nagy I."/>
            <person name="Balint B."/>
            <person name="Herceg R."/>
            <person name="Olasz F."/>
            <person name="Wilk T."/>
            <person name="Nagy T."/>
            <person name="Kriszt B."/>
            <person name="Nagy I."/>
            <person name="Kukolya J."/>
        </authorList>
    </citation>
    <scope>NUCLEOTIDE SEQUENCE [LARGE SCALE GENOMIC DNA]</scope>
    <source>
        <strain evidence="2">TB100</strain>
    </source>
</reference>
<proteinExistence type="predicted"/>
<dbReference type="EMBL" id="LGEM01000089">
    <property type="protein sequence ID" value="KUP96433.1"/>
    <property type="molecule type" value="Genomic_DNA"/>
</dbReference>
<dbReference type="AlphaFoldDB" id="A0A147KGM0"/>
<gene>
    <name evidence="1" type="ORF">AC529_11745</name>
</gene>
<evidence type="ECO:0000313" key="1">
    <source>
        <dbReference type="EMBL" id="KUP96433.1"/>
    </source>
</evidence>